<feature type="compositionally biased region" description="Gly residues" evidence="1">
    <location>
        <begin position="723"/>
        <end position="741"/>
    </location>
</feature>
<reference evidence="4" key="1">
    <citation type="submission" date="2019-10" db="EMBL/GenBank/DDBJ databases">
        <title>Streptomyces sp. nov., a novel actinobacterium isolated from alkaline environment.</title>
        <authorList>
            <person name="Golinska P."/>
        </authorList>
    </citation>
    <scope>NUCLEOTIDE SEQUENCE [LARGE SCALE GENOMIC DNA]</scope>
    <source>
        <strain evidence="4">DSM 42118</strain>
    </source>
</reference>
<feature type="transmembrane region" description="Helical" evidence="2">
    <location>
        <begin position="34"/>
        <end position="56"/>
    </location>
</feature>
<dbReference type="SUPFAM" id="SSF53649">
    <property type="entry name" value="Alkaline phosphatase-like"/>
    <property type="match status" value="1"/>
</dbReference>
<evidence type="ECO:0000256" key="2">
    <source>
        <dbReference type="SAM" id="Phobius"/>
    </source>
</evidence>
<feature type="compositionally biased region" description="Low complexity" evidence="1">
    <location>
        <begin position="490"/>
        <end position="504"/>
    </location>
</feature>
<keyword evidence="2" id="KW-1133">Transmembrane helix</keyword>
<dbReference type="AlphaFoldDB" id="A0A7W3TEN1"/>
<evidence type="ECO:0000313" key="3">
    <source>
        <dbReference type="EMBL" id="MBB0245459.1"/>
    </source>
</evidence>
<dbReference type="Gene3D" id="3.40.720.10">
    <property type="entry name" value="Alkaline Phosphatase, subunit A"/>
    <property type="match status" value="1"/>
</dbReference>
<feature type="region of interest" description="Disordered" evidence="1">
    <location>
        <begin position="710"/>
        <end position="741"/>
    </location>
</feature>
<feature type="transmembrane region" description="Helical" evidence="2">
    <location>
        <begin position="63"/>
        <end position="87"/>
    </location>
</feature>
<dbReference type="EMBL" id="VKHT01000498">
    <property type="protein sequence ID" value="MBB0245459.1"/>
    <property type="molecule type" value="Genomic_DNA"/>
</dbReference>
<evidence type="ECO:0000256" key="1">
    <source>
        <dbReference type="SAM" id="MobiDB-lite"/>
    </source>
</evidence>
<feature type="region of interest" description="Disordered" evidence="1">
    <location>
        <begin position="665"/>
        <end position="690"/>
    </location>
</feature>
<proteinExistence type="predicted"/>
<accession>A0A7W3TEN1</accession>
<keyword evidence="2" id="KW-0812">Transmembrane</keyword>
<dbReference type="InterPro" id="IPR007165">
    <property type="entry name" value="Phage_holin_4_2"/>
</dbReference>
<protein>
    <recommendedName>
        <fullName evidence="5">Phage holin family protein</fullName>
    </recommendedName>
</protein>
<comment type="caution">
    <text evidence="3">The sequence shown here is derived from an EMBL/GenBank/DDBJ whole genome shotgun (WGS) entry which is preliminary data.</text>
</comment>
<dbReference type="Pfam" id="PF01663">
    <property type="entry name" value="Phosphodiest"/>
    <property type="match status" value="1"/>
</dbReference>
<organism evidence="3 4">
    <name type="scientific">Streptomyces alkaliphilus</name>
    <dbReference type="NCBI Taxonomy" id="1472722"/>
    <lineage>
        <taxon>Bacteria</taxon>
        <taxon>Bacillati</taxon>
        <taxon>Actinomycetota</taxon>
        <taxon>Actinomycetes</taxon>
        <taxon>Kitasatosporales</taxon>
        <taxon>Streptomycetaceae</taxon>
        <taxon>Streptomyces</taxon>
    </lineage>
</organism>
<name>A0A7W3TEN1_9ACTN</name>
<sequence>MRGLTVWAAGTLTLIVLATLLPRLRLQHPEDDSPTGMGVTAALAAAVFGLLGALVWPWLVRALLLVPALALGSLVFLLNGSILWLALTLLPQDRGEVGTGTAVVVAAVLSATTSAVSTGLATRDPRVLRRRLRRMAGLRGRDRPGTGPAAGATTPGFVFLQLDGVGHRLLREAVEGPEPLMPTVSRLCADTHRLLPWRTDWQSQTGAAQLGILHGSNHDVPAFRWYEKETGTLMVSNRPSSAVEMQRRARERTGSPGLLAEGGASRGNLFTGGAEQSALVLSVAGRPAFGRRRSRAGYFAYFSDPAHAVRTAGSFVVEVVREIVQAVRARLRGDHPRVSRGGLYPLVRAFATVVQRDVVLAAVLGDVLTGRRAVYADLVAYDEVAHHSGPRSPDARKVLTRLDRCVELVERAIEHAPRPYHLVLLSDHGQSHGETFESAYGVRLETLVRTGCGAPVPRERRHRHESGAEARGAVRVALHRPEEGTAGIPPVRATAGTANAATATPRRRVRAPDPAPPTARPVTDPVVLGSGNLGLVSLPDLPGRATRQRIDAAHPALLPLLAGHPGIGFVLVEDERHGPVVLGRGGEHHLVDGRVLGRDPLAPFGPAAAAGVLRTARFPHAPDIMVNSAVDPATGAVHAFEQQIGSHGGLGGEQNEAFLLAPRTLGDPSQALPRDAGADEGDAGGTAGTTGIVGAEAVHRLFRYWLENAARSAPPPEGPAGTDAGGPPGPRGGGPAGRAVS</sequence>
<dbReference type="InterPro" id="IPR002591">
    <property type="entry name" value="Phosphodiest/P_Trfase"/>
</dbReference>
<feature type="region of interest" description="Disordered" evidence="1">
    <location>
        <begin position="480"/>
        <end position="526"/>
    </location>
</feature>
<gene>
    <name evidence="3" type="ORF">FNQ90_15450</name>
</gene>
<evidence type="ECO:0008006" key="5">
    <source>
        <dbReference type="Google" id="ProtNLM"/>
    </source>
</evidence>
<dbReference type="InterPro" id="IPR017850">
    <property type="entry name" value="Alkaline_phosphatase_core_sf"/>
</dbReference>
<keyword evidence="2" id="KW-0472">Membrane</keyword>
<dbReference type="Pfam" id="PF04020">
    <property type="entry name" value="Phage_holin_4_2"/>
    <property type="match status" value="1"/>
</dbReference>
<dbReference type="Proteomes" id="UP000538929">
    <property type="component" value="Unassembled WGS sequence"/>
</dbReference>
<keyword evidence="4" id="KW-1185">Reference proteome</keyword>
<feature type="transmembrane region" description="Helical" evidence="2">
    <location>
        <begin position="99"/>
        <end position="121"/>
    </location>
</feature>
<evidence type="ECO:0000313" key="4">
    <source>
        <dbReference type="Proteomes" id="UP000538929"/>
    </source>
</evidence>